<dbReference type="InterPro" id="IPR048278">
    <property type="entry name" value="PFN"/>
</dbReference>
<dbReference type="InterPro" id="IPR036140">
    <property type="entry name" value="PFN_sf"/>
</dbReference>
<keyword evidence="7" id="KW-1185">Reference proteome</keyword>
<protein>
    <recommendedName>
        <fullName evidence="5">Profilin</fullName>
    </recommendedName>
</protein>
<dbReference type="GO" id="GO:0005737">
    <property type="term" value="C:cytoplasm"/>
    <property type="evidence" value="ECO:0007669"/>
    <property type="project" value="TreeGrafter"/>
</dbReference>
<proteinExistence type="inferred from homology"/>
<evidence type="ECO:0000256" key="1">
    <source>
        <dbReference type="ARBA" id="ARBA00004245"/>
    </source>
</evidence>
<dbReference type="PRINTS" id="PR01639">
    <property type="entry name" value="PROFILINMAML"/>
</dbReference>
<organism evidence="6 7">
    <name type="scientific">Alosa alosa</name>
    <name type="common">allis shad</name>
    <dbReference type="NCBI Taxonomy" id="278164"/>
    <lineage>
        <taxon>Eukaryota</taxon>
        <taxon>Metazoa</taxon>
        <taxon>Chordata</taxon>
        <taxon>Craniata</taxon>
        <taxon>Vertebrata</taxon>
        <taxon>Euteleostomi</taxon>
        <taxon>Actinopterygii</taxon>
        <taxon>Neopterygii</taxon>
        <taxon>Teleostei</taxon>
        <taxon>Clupei</taxon>
        <taxon>Clupeiformes</taxon>
        <taxon>Clupeoidei</taxon>
        <taxon>Clupeidae</taxon>
        <taxon>Alosa</taxon>
    </lineage>
</organism>
<dbReference type="AlphaFoldDB" id="A0AAV6G5R0"/>
<evidence type="ECO:0000256" key="4">
    <source>
        <dbReference type="ARBA" id="ARBA00023212"/>
    </source>
</evidence>
<sequence length="146" mass="15821">MSTAILLGMSDWADYIKAILKDKLTEDAALVGFYNKAVLASKPGGFMAAISPPELEALMGRDRGNLLEMGTTIGGRKVLVIRDGMISGDMELRFMDLRTKGVDGKAITVVKTHKILVFLMGKRGVHAGFIHKRACAIASYLKEHGV</sequence>
<dbReference type="SUPFAM" id="SSF55770">
    <property type="entry name" value="Profilin (actin-binding protein)"/>
    <property type="match status" value="1"/>
</dbReference>
<accession>A0AAV6G5R0</accession>
<reference evidence="6" key="1">
    <citation type="submission" date="2020-10" db="EMBL/GenBank/DDBJ databases">
        <title>Chromosome-scale genome assembly of the Allis shad, Alosa alosa.</title>
        <authorList>
            <person name="Margot Z."/>
            <person name="Christophe K."/>
            <person name="Cabau C."/>
            <person name="Louis A."/>
            <person name="Berthelot C."/>
            <person name="Parey E."/>
            <person name="Roest Crollius H."/>
            <person name="Montfort J."/>
            <person name="Robinson-Rechavi M."/>
            <person name="Bucao C."/>
            <person name="Bouchez O."/>
            <person name="Gislard M."/>
            <person name="Lluch J."/>
            <person name="Milhes M."/>
            <person name="Lampietro C."/>
            <person name="Lopez Roques C."/>
            <person name="Donnadieu C."/>
            <person name="Braasch I."/>
            <person name="Desvignes T."/>
            <person name="Postlethwait J."/>
            <person name="Bobe J."/>
            <person name="Guiguen Y."/>
        </authorList>
    </citation>
    <scope>NUCLEOTIDE SEQUENCE</scope>
    <source>
        <strain evidence="6">M-15738</strain>
        <tissue evidence="6">Blood</tissue>
    </source>
</reference>
<evidence type="ECO:0000256" key="5">
    <source>
        <dbReference type="RuleBase" id="RU003909"/>
    </source>
</evidence>
<comment type="caution">
    <text evidence="6">The sequence shown here is derived from an EMBL/GenBank/DDBJ whole genome shotgun (WGS) entry which is preliminary data.</text>
</comment>
<dbReference type="InterPro" id="IPR005454">
    <property type="entry name" value="Profilin1/2/3_vertebrate"/>
</dbReference>
<dbReference type="EMBL" id="JADWDJ010000014">
    <property type="protein sequence ID" value="KAG5270468.1"/>
    <property type="molecule type" value="Genomic_DNA"/>
</dbReference>
<dbReference type="PANTHER" id="PTHR13936">
    <property type="entry name" value="PROFILIN"/>
    <property type="match status" value="1"/>
</dbReference>
<keyword evidence="5" id="KW-0009">Actin-binding</keyword>
<keyword evidence="4" id="KW-0206">Cytoskeleton</keyword>
<dbReference type="InterPro" id="IPR005455">
    <property type="entry name" value="PFN_euk"/>
</dbReference>
<dbReference type="Pfam" id="PF00235">
    <property type="entry name" value="Profilin"/>
    <property type="match status" value="1"/>
</dbReference>
<comment type="similarity">
    <text evidence="2 5">Belongs to the profilin family.</text>
</comment>
<evidence type="ECO:0000313" key="7">
    <source>
        <dbReference type="Proteomes" id="UP000823561"/>
    </source>
</evidence>
<dbReference type="GO" id="GO:0030833">
    <property type="term" value="P:regulation of actin filament polymerization"/>
    <property type="evidence" value="ECO:0007669"/>
    <property type="project" value="TreeGrafter"/>
</dbReference>
<dbReference type="Proteomes" id="UP000823561">
    <property type="component" value="Chromosome 14"/>
</dbReference>
<name>A0AAV6G5R0_9TELE</name>
<evidence type="ECO:0000256" key="2">
    <source>
        <dbReference type="ARBA" id="ARBA00010058"/>
    </source>
</evidence>
<evidence type="ECO:0000313" key="6">
    <source>
        <dbReference type="EMBL" id="KAG5270468.1"/>
    </source>
</evidence>
<comment type="subcellular location">
    <subcellularLocation>
        <location evidence="1">Cytoplasm</location>
        <location evidence="1">Cytoskeleton</location>
    </subcellularLocation>
</comment>
<dbReference type="GO" id="GO:0030036">
    <property type="term" value="P:actin cytoskeleton organization"/>
    <property type="evidence" value="ECO:0007669"/>
    <property type="project" value="InterPro"/>
</dbReference>
<dbReference type="GO" id="GO:0005856">
    <property type="term" value="C:cytoskeleton"/>
    <property type="evidence" value="ECO:0007669"/>
    <property type="project" value="UniProtKB-SubCell"/>
</dbReference>
<dbReference type="GO" id="GO:0003779">
    <property type="term" value="F:actin binding"/>
    <property type="evidence" value="ECO:0007669"/>
    <property type="project" value="UniProtKB-KW"/>
</dbReference>
<evidence type="ECO:0000256" key="3">
    <source>
        <dbReference type="ARBA" id="ARBA00022490"/>
    </source>
</evidence>
<dbReference type="SMART" id="SM00392">
    <property type="entry name" value="PROF"/>
    <property type="match status" value="1"/>
</dbReference>
<dbReference type="GO" id="GO:0032233">
    <property type="term" value="P:positive regulation of actin filament bundle assembly"/>
    <property type="evidence" value="ECO:0007669"/>
    <property type="project" value="TreeGrafter"/>
</dbReference>
<dbReference type="Gene3D" id="3.30.450.30">
    <property type="entry name" value="Dynein light chain 2a, cytoplasmic"/>
    <property type="match status" value="1"/>
</dbReference>
<keyword evidence="3" id="KW-0963">Cytoplasm</keyword>
<gene>
    <name evidence="6" type="ORF">AALO_G00192950</name>
</gene>
<dbReference type="PANTHER" id="PTHR13936:SF2">
    <property type="entry name" value="PROFILIN-3"/>
    <property type="match status" value="1"/>
</dbReference>